<dbReference type="EMBL" id="QXQB01000005">
    <property type="protein sequence ID" value="RJX37750.1"/>
    <property type="molecule type" value="Genomic_DNA"/>
</dbReference>
<keyword evidence="2" id="KW-1185">Reference proteome</keyword>
<gene>
    <name evidence="1" type="ORF">D3P09_22555</name>
</gene>
<evidence type="ECO:0000313" key="1">
    <source>
        <dbReference type="EMBL" id="RJX37750.1"/>
    </source>
</evidence>
<evidence type="ECO:0000313" key="2">
    <source>
        <dbReference type="Proteomes" id="UP000267798"/>
    </source>
</evidence>
<dbReference type="AlphaFoldDB" id="A0A3A6PCQ0"/>
<reference evidence="1 2" key="1">
    <citation type="submission" date="2018-09" db="EMBL/GenBank/DDBJ databases">
        <title>Paenibacillus aracenensis nov. sp. isolated from a cave in southern Spain.</title>
        <authorList>
            <person name="Jurado V."/>
            <person name="Gutierrez-Patricio S."/>
            <person name="Gonzalez-Pimentel J.L."/>
            <person name="Miller A.Z."/>
            <person name="Laiz L."/>
            <person name="Saiz-Jimenez C."/>
        </authorList>
    </citation>
    <scope>NUCLEOTIDE SEQUENCE [LARGE SCALE GENOMIC DNA]</scope>
    <source>
        <strain evidence="1 2">JCM 19203</strain>
    </source>
</reference>
<dbReference type="OrthoDB" id="2991134at2"/>
<dbReference type="RefSeq" id="WP_120113674.1">
    <property type="nucleotide sequence ID" value="NZ_QXQB01000005.1"/>
</dbReference>
<comment type="caution">
    <text evidence="1">The sequence shown here is derived from an EMBL/GenBank/DDBJ whole genome shotgun (WGS) entry which is preliminary data.</text>
</comment>
<accession>A0A3A6PCQ0</accession>
<name>A0A3A6PCQ0_9BACL</name>
<dbReference type="Proteomes" id="UP000267798">
    <property type="component" value="Unassembled WGS sequence"/>
</dbReference>
<proteinExistence type="predicted"/>
<protein>
    <recommendedName>
        <fullName evidence="3">WYL domain-containing protein</fullName>
    </recommendedName>
</protein>
<evidence type="ECO:0008006" key="3">
    <source>
        <dbReference type="Google" id="ProtNLM"/>
    </source>
</evidence>
<sequence>MESYIGKVVQLIYIDRKKNVSIRDVRIISVKGNQFKAYCYSAEAMRIFKTDNVVDVEISKLARKV</sequence>
<organism evidence="1 2">
    <name type="scientific">Paenibacillus pinisoli</name>
    <dbReference type="NCBI Taxonomy" id="1276110"/>
    <lineage>
        <taxon>Bacteria</taxon>
        <taxon>Bacillati</taxon>
        <taxon>Bacillota</taxon>
        <taxon>Bacilli</taxon>
        <taxon>Bacillales</taxon>
        <taxon>Paenibacillaceae</taxon>
        <taxon>Paenibacillus</taxon>
    </lineage>
</organism>